<dbReference type="PANTHER" id="PTHR45953">
    <property type="entry name" value="IDURONATE 2-SULFATASE"/>
    <property type="match status" value="1"/>
</dbReference>
<dbReference type="InterPro" id="IPR000917">
    <property type="entry name" value="Sulfatase_N"/>
</dbReference>
<comment type="caution">
    <text evidence="9">The sequence shown here is derived from an EMBL/GenBank/DDBJ whole genome shotgun (WGS) entry which is preliminary data.</text>
</comment>
<gene>
    <name evidence="9" type="ORF">DLJ53_31020</name>
</gene>
<evidence type="ECO:0000256" key="3">
    <source>
        <dbReference type="ARBA" id="ARBA00022723"/>
    </source>
</evidence>
<evidence type="ECO:0000256" key="7">
    <source>
        <dbReference type="SAM" id="MobiDB-lite"/>
    </source>
</evidence>
<dbReference type="Gene3D" id="3.40.720.10">
    <property type="entry name" value="Alkaline Phosphatase, subunit A"/>
    <property type="match status" value="1"/>
</dbReference>
<dbReference type="PANTHER" id="PTHR45953:SF1">
    <property type="entry name" value="IDURONATE 2-SULFATASE"/>
    <property type="match status" value="1"/>
</dbReference>
<dbReference type="InterPro" id="IPR001343">
    <property type="entry name" value="Hemolysn_Ca-bd"/>
</dbReference>
<protein>
    <recommendedName>
        <fullName evidence="8">Sulfatase N-terminal domain-containing protein</fullName>
    </recommendedName>
</protein>
<dbReference type="InterPro" id="IPR018511">
    <property type="entry name" value="Hemolysin-typ_Ca-bd_CS"/>
</dbReference>
<comment type="similarity">
    <text evidence="2">Belongs to the sulfatase family.</text>
</comment>
<keyword evidence="3" id="KW-0479">Metal-binding</keyword>
<evidence type="ECO:0000313" key="9">
    <source>
        <dbReference type="EMBL" id="RAH96699.1"/>
    </source>
</evidence>
<dbReference type="GO" id="GO:0005509">
    <property type="term" value="F:calcium ion binding"/>
    <property type="evidence" value="ECO:0007669"/>
    <property type="project" value="InterPro"/>
</dbReference>
<dbReference type="Proteomes" id="UP000249590">
    <property type="component" value="Unassembled WGS sequence"/>
</dbReference>
<evidence type="ECO:0000259" key="8">
    <source>
        <dbReference type="Pfam" id="PF00884"/>
    </source>
</evidence>
<dbReference type="Gene3D" id="2.150.10.10">
    <property type="entry name" value="Serralysin-like metalloprotease, C-terminal"/>
    <property type="match status" value="3"/>
</dbReference>
<sequence>MRVNVINISFDDLAYWIGAASIFTDQVHAPNLARIAESGTSFTNAYTPVALCSPARTAALSGQSPVTTGVFTNQESWRDGVTPEDTLPANFLQNGFHVASYGKVFHQKTIPADLGEKLFSEYTTVIGYRGGDPAPTEISPMPDSFTEEMADNVTADHAIGFLRSYDGDAPFMLNVGFVKPHKTFTVPERFYDLYPIEEIRVPGEGSEDLPGIPAVVLEELKYQGWHPKPDTPESWKKYVQAYLATVSYVDWEFGRLLDAVAATGHDGDTAIAVWSDHGYHLGDRDDRWGKFTLWEEAAKIPFIFSVPGVTGGETVDQVVSLLDLYPTLLDIAGLDIPARLEGMSLVPFLTDADLSLDRAVFTWMGDSIMMRTPQYSYIQYSDGTEELYDMVADPEQNHNLADEPAYQEDLGALWQRWYDAYGHTDPGPVGERTTIRGTPDDDNLTLTHGDDIGRGYDGADTIVGREGDDEITGGAGRDVLSGAEGNDTLKGGAWADVLRGNEGEDLILGGDHFDRLLGQEGRDTLLGQHGNDTMFGGEGADIILGGAGNDSAIGGSRFDTLMGEGGNDVLFGREGADSLFGNEGSDTLSGEDGSDTLVGGDGSDVLIGGTGADVLSPGTGRDTLRFEGRFGTDTVVGFTTSDTLIIEGVRLDEITATTRSEGILLTVSGAAEGTIMLEGVFSLDVADVIAGLI</sequence>
<dbReference type="Pfam" id="PF00884">
    <property type="entry name" value="Sulfatase"/>
    <property type="match status" value="1"/>
</dbReference>
<evidence type="ECO:0000256" key="1">
    <source>
        <dbReference type="ARBA" id="ARBA00001913"/>
    </source>
</evidence>
<accession>A0A8B2NDP2</accession>
<dbReference type="EMBL" id="QHHQ01000011">
    <property type="protein sequence ID" value="RAH96699.1"/>
    <property type="molecule type" value="Genomic_DNA"/>
</dbReference>
<evidence type="ECO:0000256" key="5">
    <source>
        <dbReference type="ARBA" id="ARBA00022801"/>
    </source>
</evidence>
<dbReference type="InterPro" id="IPR035874">
    <property type="entry name" value="IDS"/>
</dbReference>
<reference evidence="9 10" key="1">
    <citation type="submission" date="2018-05" db="EMBL/GenBank/DDBJ databases">
        <title>Acuticoccus sediminis sp. nov., isolated from deep-sea sediment of Indian Ocean.</title>
        <authorList>
            <person name="Liu X."/>
            <person name="Lai Q."/>
            <person name="Du Y."/>
            <person name="Sun F."/>
            <person name="Zhang X."/>
            <person name="Wang S."/>
            <person name="Shao Z."/>
        </authorList>
    </citation>
    <scope>NUCLEOTIDE SEQUENCE [LARGE SCALE GENOMIC DNA]</scope>
    <source>
        <strain evidence="9 10">PTG4-2</strain>
    </source>
</reference>
<keyword evidence="5" id="KW-0378">Hydrolase</keyword>
<dbReference type="AlphaFoldDB" id="A0A8B2NDP2"/>
<dbReference type="PROSITE" id="PS00330">
    <property type="entry name" value="HEMOLYSIN_CALCIUM"/>
    <property type="match status" value="4"/>
</dbReference>
<proteinExistence type="inferred from homology"/>
<name>A0A8B2NDP2_9HYPH</name>
<comment type="cofactor">
    <cofactor evidence="1">
        <name>Ca(2+)</name>
        <dbReference type="ChEBI" id="CHEBI:29108"/>
    </cofactor>
</comment>
<evidence type="ECO:0000313" key="10">
    <source>
        <dbReference type="Proteomes" id="UP000249590"/>
    </source>
</evidence>
<feature type="domain" description="Sulfatase N-terminal" evidence="8">
    <location>
        <begin position="4"/>
        <end position="333"/>
    </location>
</feature>
<dbReference type="Pfam" id="PF00353">
    <property type="entry name" value="HemolysinCabind"/>
    <property type="match status" value="4"/>
</dbReference>
<keyword evidence="4" id="KW-0732">Signal</keyword>
<dbReference type="SUPFAM" id="SSF53649">
    <property type="entry name" value="Alkaline phosphatase-like"/>
    <property type="match status" value="1"/>
</dbReference>
<dbReference type="InterPro" id="IPR011049">
    <property type="entry name" value="Serralysin-like_metalloprot_C"/>
</dbReference>
<organism evidence="9 10">
    <name type="scientific">Acuticoccus sediminis</name>
    <dbReference type="NCBI Taxonomy" id="2184697"/>
    <lineage>
        <taxon>Bacteria</taxon>
        <taxon>Pseudomonadati</taxon>
        <taxon>Pseudomonadota</taxon>
        <taxon>Alphaproteobacteria</taxon>
        <taxon>Hyphomicrobiales</taxon>
        <taxon>Amorphaceae</taxon>
        <taxon>Acuticoccus</taxon>
    </lineage>
</organism>
<evidence type="ECO:0000256" key="4">
    <source>
        <dbReference type="ARBA" id="ARBA00022729"/>
    </source>
</evidence>
<dbReference type="SUPFAM" id="SSF51120">
    <property type="entry name" value="beta-Roll"/>
    <property type="match status" value="2"/>
</dbReference>
<dbReference type="CDD" id="cd16030">
    <property type="entry name" value="iduronate-2-sulfatase"/>
    <property type="match status" value="1"/>
</dbReference>
<feature type="region of interest" description="Disordered" evidence="7">
    <location>
        <begin position="428"/>
        <end position="451"/>
    </location>
</feature>
<keyword evidence="6" id="KW-0106">Calcium</keyword>
<evidence type="ECO:0000256" key="2">
    <source>
        <dbReference type="ARBA" id="ARBA00008779"/>
    </source>
</evidence>
<dbReference type="PRINTS" id="PR00313">
    <property type="entry name" value="CABNDNGRPT"/>
</dbReference>
<dbReference type="GO" id="GO:0004423">
    <property type="term" value="F:iduronate-2-sulfatase activity"/>
    <property type="evidence" value="ECO:0007669"/>
    <property type="project" value="InterPro"/>
</dbReference>
<dbReference type="GO" id="GO:0005737">
    <property type="term" value="C:cytoplasm"/>
    <property type="evidence" value="ECO:0007669"/>
    <property type="project" value="TreeGrafter"/>
</dbReference>
<evidence type="ECO:0000256" key="6">
    <source>
        <dbReference type="ARBA" id="ARBA00022837"/>
    </source>
</evidence>
<dbReference type="InterPro" id="IPR017850">
    <property type="entry name" value="Alkaline_phosphatase_core_sf"/>
</dbReference>
<keyword evidence="10" id="KW-1185">Reference proteome</keyword>